<accession>A0ABQ2BVL4</accession>
<feature type="domain" description="LTD" evidence="1">
    <location>
        <begin position="279"/>
        <end position="482"/>
    </location>
</feature>
<proteinExistence type="predicted"/>
<organism evidence="2 3">
    <name type="scientific">Winogradskyella haliclonae</name>
    <dbReference type="NCBI Taxonomy" id="2048558"/>
    <lineage>
        <taxon>Bacteria</taxon>
        <taxon>Pseudomonadati</taxon>
        <taxon>Bacteroidota</taxon>
        <taxon>Flavobacteriia</taxon>
        <taxon>Flavobacteriales</taxon>
        <taxon>Flavobacteriaceae</taxon>
        <taxon>Winogradskyella</taxon>
    </lineage>
</organism>
<dbReference type="Proteomes" id="UP000624701">
    <property type="component" value="Unassembled WGS sequence"/>
</dbReference>
<dbReference type="InterPro" id="IPR001322">
    <property type="entry name" value="Lamin_tail_dom"/>
</dbReference>
<name>A0ABQ2BVL4_9FLAO</name>
<dbReference type="InterPro" id="IPR036415">
    <property type="entry name" value="Lamin_tail_dom_sf"/>
</dbReference>
<evidence type="ECO:0000313" key="3">
    <source>
        <dbReference type="Proteomes" id="UP000624701"/>
    </source>
</evidence>
<dbReference type="Pfam" id="PF00932">
    <property type="entry name" value="LTD"/>
    <property type="match status" value="1"/>
</dbReference>
<protein>
    <recommendedName>
        <fullName evidence="1">LTD domain-containing protein</fullName>
    </recommendedName>
</protein>
<gene>
    <name evidence="2" type="ORF">GCM10011444_07830</name>
</gene>
<dbReference type="PROSITE" id="PS51841">
    <property type="entry name" value="LTD"/>
    <property type="match status" value="1"/>
</dbReference>
<evidence type="ECO:0000313" key="2">
    <source>
        <dbReference type="EMBL" id="GGI56474.1"/>
    </source>
</evidence>
<dbReference type="SUPFAM" id="SSF74853">
    <property type="entry name" value="Lamin A/C globular tail domain"/>
    <property type="match status" value="1"/>
</dbReference>
<reference evidence="3" key="1">
    <citation type="journal article" date="2019" name="Int. J. Syst. Evol. Microbiol.">
        <title>The Global Catalogue of Microorganisms (GCM) 10K type strain sequencing project: providing services to taxonomists for standard genome sequencing and annotation.</title>
        <authorList>
            <consortium name="The Broad Institute Genomics Platform"/>
            <consortium name="The Broad Institute Genome Sequencing Center for Infectious Disease"/>
            <person name="Wu L."/>
            <person name="Ma J."/>
        </authorList>
    </citation>
    <scope>NUCLEOTIDE SEQUENCE [LARGE SCALE GENOMIC DNA]</scope>
    <source>
        <strain evidence="3">CCM 8681</strain>
    </source>
</reference>
<evidence type="ECO:0000259" key="1">
    <source>
        <dbReference type="PROSITE" id="PS51841"/>
    </source>
</evidence>
<sequence>MIGFGQTTIYSEDFTGQDGKGAVGPSNFVDTSGVTWSVDISSASLTATNDYFQVRSEMLEGRDLDTEATWLSPVIDITNFTNVQFSLEASENDTSDTLEDADTYVTEYRIDGGAWTVAANNGTIINDFPLTVVSDTGLSGSTIELRVTMTVNGNNERPLLDNILVEGTAPVTPTVNVSPTSVSGLGYVEGDVSLTEAVFAVQGYALTTDIVITAPTNFEISTTSGAGFTNSINLTPTTGTVAPTTIYVKLISGLTENTYNDNITIATTGVTTINVNTDAEVTAPIPDCSELFISEYHEPQGAGTGNNKYIELYNPTNGAIDLSGYRLGRYVDDGPLNNIANLSGTINAYSTFVIGRDNSDLCNAGTADFCINGGVMNFNGNDPIALQTVAGVNIDVIGVIGVDSNFAQNTVIRRNQDVLIPTVAYDASQWTVATVNDTSDFGMHVNDCSCPNTTTWDGSTWSAGVPDSSTAAILDGNYTVNATNPSFTACSLTINAGGSLRVTNGYYIEIINNITVTDDGDTATNEIIVETQGSFVQRGDGSLAGSFTLGTDATSVVNKTTSPLTNWYDVTFWSSPVVGESTDGALFDSSRVFWFNANNFLDADGDGLDDDANAWTREQGDFPMTPGQGFSGSHNQIGFLGAGFSYSYVFEGAYNTGDITYPVFNDPTNGLHWNLIGNPYPSAIDIDEFFAQNGTVAPGNNTVYEVLYMWSQVNPVDAANPGNEVLNYNQNDYITVNTLGEAGNGTTAAPSRQVPSGQAFFIPSASSGNVVFTNSMRVSGNNANDEFFRTSNSSVVSTSNSVEKLHLNLSSDIGIYSQICVAYADIATDGYDGNAIDTNRNYAGNAGVLYSLDNNGDGFYVIQGKAKSSLTEDEVIKLGFGAYITTNETYTLEAIGREGDFLSSNPVYLKDNDLNIIHDLTTSGYTFTSDGGTFNERFEIVFKSQALSIDDDILNENDLIITELNDGNVKFELKNASLSINNISIYDLQGRRVYNLDGDSSSETYNLSNLKSQVFIAKVELANGLTITKKSIKK</sequence>
<keyword evidence="3" id="KW-1185">Reference proteome</keyword>
<comment type="caution">
    <text evidence="2">The sequence shown here is derived from an EMBL/GenBank/DDBJ whole genome shotgun (WGS) entry which is preliminary data.</text>
</comment>
<dbReference type="EMBL" id="BMDQ01000001">
    <property type="protein sequence ID" value="GGI56474.1"/>
    <property type="molecule type" value="Genomic_DNA"/>
</dbReference>